<evidence type="ECO:0000313" key="8">
    <source>
        <dbReference type="Proteomes" id="UP000054316"/>
    </source>
</evidence>
<dbReference type="Proteomes" id="UP000532247">
    <property type="component" value="Unassembled WGS sequence"/>
</dbReference>
<evidence type="ECO:0000313" key="5">
    <source>
        <dbReference type="EMBL" id="NMR72746.1"/>
    </source>
</evidence>
<dbReference type="EMBL" id="AAXMUW010000001">
    <property type="protein sequence ID" value="EGQ9133741.1"/>
    <property type="molecule type" value="Genomic_DNA"/>
</dbReference>
<dbReference type="EMBL" id="VTYF01000001">
    <property type="protein sequence ID" value="NOI07487.1"/>
    <property type="molecule type" value="Genomic_DNA"/>
</dbReference>
<dbReference type="EMBL" id="JABCMA010000002">
    <property type="protein sequence ID" value="NMR72746.1"/>
    <property type="molecule type" value="Genomic_DNA"/>
</dbReference>
<dbReference type="Proteomes" id="UP000565155">
    <property type="component" value="Unassembled WGS sequence"/>
</dbReference>
<dbReference type="PANTHER" id="PTHR43877">
    <property type="entry name" value="AMINOALKYLPHOSPHONATE N-ACETYLTRANSFERASE-RELATED-RELATED"/>
    <property type="match status" value="1"/>
</dbReference>
<dbReference type="Proteomes" id="UP000054316">
    <property type="component" value="Unassembled WGS sequence"/>
</dbReference>
<gene>
    <name evidence="7" type="ORF">AL553_009035</name>
    <name evidence="6" type="ORF">F0254_01235</name>
    <name evidence="4" type="ORF">GHY86_01055</name>
    <name evidence="5" type="ORF">HKB35_03825</name>
</gene>
<evidence type="ECO:0000313" key="4">
    <source>
        <dbReference type="EMBL" id="EGQ9133741.1"/>
    </source>
</evidence>
<accession>A0A0L8D815</accession>
<reference evidence="4" key="3">
    <citation type="submission" date="2019-11" db="EMBL/GenBank/DDBJ databases">
        <authorList>
            <consortium name="PulseNet: The National Subtyping Network for Foodborne Disease Surveillance"/>
            <person name="Tarr C.L."/>
            <person name="Trees E."/>
            <person name="Katz L.S."/>
            <person name="Carleton-Romer H.A."/>
            <person name="Stroika S."/>
            <person name="Kucerova Z."/>
            <person name="Roache K.F."/>
            <person name="Sabol A.L."/>
            <person name="Besser J."/>
            <person name="Gerner-Smidt P."/>
        </authorList>
    </citation>
    <scope>NUCLEOTIDE SEQUENCE</scope>
    <source>
        <strain evidence="4">PNUSAV001129</strain>
    </source>
</reference>
<reference evidence="6 9" key="2">
    <citation type="submission" date="2019-09" db="EMBL/GenBank/DDBJ databases">
        <title>Draft genome sequencing and comparative genomics of hatchery-associated Vibrios.</title>
        <authorList>
            <person name="Kehlet-Delgado H."/>
            <person name="Mueller R.S."/>
        </authorList>
    </citation>
    <scope>NUCLEOTIDE SEQUENCE [LARGE SCALE GENOMIC DNA]</scope>
    <source>
        <strain evidence="6 9">081416A</strain>
    </source>
</reference>
<dbReference type="InterPro" id="IPR000182">
    <property type="entry name" value="GNAT_dom"/>
</dbReference>
<evidence type="ECO:0000259" key="3">
    <source>
        <dbReference type="PROSITE" id="PS51186"/>
    </source>
</evidence>
<dbReference type="GO" id="GO:0016747">
    <property type="term" value="F:acyltransferase activity, transferring groups other than amino-acyl groups"/>
    <property type="evidence" value="ECO:0007669"/>
    <property type="project" value="InterPro"/>
</dbReference>
<evidence type="ECO:0000256" key="1">
    <source>
        <dbReference type="ARBA" id="ARBA00022679"/>
    </source>
</evidence>
<dbReference type="Proteomes" id="UP000714625">
    <property type="component" value="Unassembled WGS sequence"/>
</dbReference>
<keyword evidence="8" id="KW-1185">Reference proteome</keyword>
<keyword evidence="1 5" id="KW-0808">Transferase</keyword>
<dbReference type="Pfam" id="PF00583">
    <property type="entry name" value="Acetyltransf_1"/>
    <property type="match status" value="1"/>
</dbReference>
<sequence length="171" mass="19504">MRYTVRDALKKEAAQIAKIHVDSWQVAYKGLMPKSYIEQFTIERRERMWARVMTEQLAQLIVVERQGEIVGFLSYELPNHTSEDKTALVTCCYVTPLHYGQGAGSALLDELETRLLSTSVMQISLKALDTNQQGLNFYKKCGFVRTGEEESEVIESMTLTDLTLVKYIARS</sequence>
<comment type="caution">
    <text evidence="5">The sequence shown here is derived from an EMBL/GenBank/DDBJ whole genome shotgun (WGS) entry which is preliminary data.</text>
</comment>
<dbReference type="RefSeq" id="WP_017634886.1">
    <property type="nucleotide sequence ID" value="NZ_AP023185.1"/>
</dbReference>
<dbReference type="EMBL" id="LOSN02000001">
    <property type="protein sequence ID" value="PNP26579.1"/>
    <property type="molecule type" value="Genomic_DNA"/>
</dbReference>
<dbReference type="AlphaFoldDB" id="A0A0L8D815"/>
<reference evidence="5 10" key="4">
    <citation type="submission" date="2020-04" db="EMBL/GenBank/DDBJ databases">
        <title>Whole-genome sequencing of Vibrio spp. from China reveals different genetic environments of blaCTX-M-14 among diverse lineages.</title>
        <authorList>
            <person name="Zheng Z."/>
            <person name="Ye L."/>
            <person name="Chen S."/>
        </authorList>
    </citation>
    <scope>NUCLEOTIDE SEQUENCE [LARGE SCALE GENOMIC DNA]</scope>
    <source>
        <strain evidence="5 10">Vb1636</strain>
    </source>
</reference>
<dbReference type="CDD" id="cd04301">
    <property type="entry name" value="NAT_SF"/>
    <property type="match status" value="1"/>
</dbReference>
<evidence type="ECO:0000313" key="10">
    <source>
        <dbReference type="Proteomes" id="UP000565155"/>
    </source>
</evidence>
<dbReference type="SUPFAM" id="SSF55729">
    <property type="entry name" value="Acyl-CoA N-acyltransferases (Nat)"/>
    <property type="match status" value="1"/>
</dbReference>
<evidence type="ECO:0000313" key="9">
    <source>
        <dbReference type="Proteomes" id="UP000532247"/>
    </source>
</evidence>
<proteinExistence type="predicted"/>
<dbReference type="InterPro" id="IPR050832">
    <property type="entry name" value="Bact_Acetyltransf"/>
</dbReference>
<dbReference type="GeneID" id="75168082"/>
<dbReference type="PROSITE" id="PS51186">
    <property type="entry name" value="GNAT"/>
    <property type="match status" value="1"/>
</dbReference>
<evidence type="ECO:0000313" key="6">
    <source>
        <dbReference type="EMBL" id="NOI07487.1"/>
    </source>
</evidence>
<dbReference type="InterPro" id="IPR016181">
    <property type="entry name" value="Acyl_CoA_acyltransferase"/>
</dbReference>
<organism evidence="5 10">
    <name type="scientific">Vibrio alginolyticus</name>
    <dbReference type="NCBI Taxonomy" id="663"/>
    <lineage>
        <taxon>Bacteria</taxon>
        <taxon>Pseudomonadati</taxon>
        <taxon>Pseudomonadota</taxon>
        <taxon>Gammaproteobacteria</taxon>
        <taxon>Vibrionales</taxon>
        <taxon>Vibrionaceae</taxon>
        <taxon>Vibrio</taxon>
    </lineage>
</organism>
<keyword evidence="2" id="KW-0012">Acyltransferase</keyword>
<evidence type="ECO:0000313" key="7">
    <source>
        <dbReference type="EMBL" id="PNP26579.1"/>
    </source>
</evidence>
<reference evidence="7 8" key="1">
    <citation type="submission" date="2017-12" db="EMBL/GenBank/DDBJ databases">
        <title>FDA dAtabase for Regulatory Grade micrObial Sequences (FDA-ARGOS): Supporting development and validation of Infectious Disease Dx tests.</title>
        <authorList>
            <person name="Hoffmann M."/>
            <person name="Allard M."/>
            <person name="Evans P."/>
            <person name="Brown E."/>
            <person name="Tallon L.J."/>
            <person name="Sadzewicz L."/>
            <person name="Sengamalay N."/>
            <person name="Ott S."/>
            <person name="Godinez A."/>
            <person name="Nagaraj S."/>
            <person name="Vavikolanu K."/>
            <person name="Aluvathingal J."/>
            <person name="Nadendla S."/>
            <person name="Hobson J."/>
            <person name="Sichtig H."/>
        </authorList>
    </citation>
    <scope>NUCLEOTIDE SEQUENCE [LARGE SCALE GENOMIC DNA]</scope>
    <source>
        <strain evidence="8">ATCC 17749</strain>
        <strain evidence="7">FDAARGOS_97</strain>
    </source>
</reference>
<evidence type="ECO:0000256" key="2">
    <source>
        <dbReference type="ARBA" id="ARBA00023315"/>
    </source>
</evidence>
<protein>
    <submittedName>
        <fullName evidence="5">GNAT family N-acetyltransferase</fullName>
    </submittedName>
</protein>
<feature type="domain" description="N-acetyltransferase" evidence="3">
    <location>
        <begin position="3"/>
        <end position="160"/>
    </location>
</feature>
<name>A0A0L8D815_VIBAL</name>
<dbReference type="Gene3D" id="3.40.630.30">
    <property type="match status" value="1"/>
</dbReference>